<evidence type="ECO:0000256" key="6">
    <source>
        <dbReference type="ARBA" id="ARBA00022989"/>
    </source>
</evidence>
<comment type="subcellular location">
    <subcellularLocation>
        <location evidence="1">Cell membrane</location>
        <topology evidence="1">Multi-pass membrane protein</topology>
    </subcellularLocation>
</comment>
<feature type="transmembrane region" description="Helical" evidence="8">
    <location>
        <begin position="89"/>
        <end position="107"/>
    </location>
</feature>
<dbReference type="InterPro" id="IPR004638">
    <property type="entry name" value="EmrB-like"/>
</dbReference>
<protein>
    <submittedName>
        <fullName evidence="10">EmrB/QacA subfamily drug resistance transporter</fullName>
    </submittedName>
</protein>
<keyword evidence="5 8" id="KW-0812">Transmembrane</keyword>
<dbReference type="InterPro" id="IPR011701">
    <property type="entry name" value="MFS"/>
</dbReference>
<evidence type="ECO:0000256" key="3">
    <source>
        <dbReference type="ARBA" id="ARBA00022448"/>
    </source>
</evidence>
<keyword evidence="4" id="KW-1003">Cell membrane</keyword>
<evidence type="ECO:0000256" key="1">
    <source>
        <dbReference type="ARBA" id="ARBA00004651"/>
    </source>
</evidence>
<feature type="transmembrane region" description="Helical" evidence="8">
    <location>
        <begin position="119"/>
        <end position="136"/>
    </location>
</feature>
<name>A0A7X0JW17_9GAMM</name>
<feature type="transmembrane region" description="Helical" evidence="8">
    <location>
        <begin position="368"/>
        <end position="390"/>
    </location>
</feature>
<dbReference type="EMBL" id="JACHHT010000002">
    <property type="protein sequence ID" value="MBB6522446.1"/>
    <property type="molecule type" value="Genomic_DNA"/>
</dbReference>
<reference evidence="10 11" key="1">
    <citation type="submission" date="2020-08" db="EMBL/GenBank/DDBJ databases">
        <title>Genomic Encyclopedia of Type Strains, Phase IV (KMG-IV): sequencing the most valuable type-strain genomes for metagenomic binning, comparative biology and taxonomic classification.</title>
        <authorList>
            <person name="Goeker M."/>
        </authorList>
    </citation>
    <scope>NUCLEOTIDE SEQUENCE [LARGE SCALE GENOMIC DNA]</scope>
    <source>
        <strain evidence="10 11">DSM 22368</strain>
    </source>
</reference>
<dbReference type="PANTHER" id="PTHR42718:SF9">
    <property type="entry name" value="MAJOR FACILITATOR SUPERFAMILY MULTIDRUG TRANSPORTER MFSC"/>
    <property type="match status" value="1"/>
</dbReference>
<accession>A0A7X0JW17</accession>
<feature type="transmembrane region" description="Helical" evidence="8">
    <location>
        <begin position="241"/>
        <end position="257"/>
    </location>
</feature>
<feature type="transmembrane region" description="Helical" evidence="8">
    <location>
        <begin position="496"/>
        <end position="514"/>
    </location>
</feature>
<feature type="transmembrane region" description="Helical" evidence="8">
    <location>
        <begin position="278"/>
        <end position="303"/>
    </location>
</feature>
<keyword evidence="7 8" id="KW-0472">Membrane</keyword>
<feature type="transmembrane region" description="Helical" evidence="8">
    <location>
        <begin position="20"/>
        <end position="42"/>
    </location>
</feature>
<dbReference type="CDD" id="cd17503">
    <property type="entry name" value="MFS_LmrB_MDR_like"/>
    <property type="match status" value="1"/>
</dbReference>
<gene>
    <name evidence="10" type="ORF">HNR48_002731</name>
</gene>
<organism evidence="10 11">
    <name type="scientific">Pseudoteredinibacter isoporae</name>
    <dbReference type="NCBI Taxonomy" id="570281"/>
    <lineage>
        <taxon>Bacteria</taxon>
        <taxon>Pseudomonadati</taxon>
        <taxon>Pseudomonadota</taxon>
        <taxon>Gammaproteobacteria</taxon>
        <taxon>Cellvibrionales</taxon>
        <taxon>Cellvibrionaceae</taxon>
        <taxon>Pseudoteredinibacter</taxon>
    </lineage>
</organism>
<comment type="caution">
    <text evidence="10">The sequence shown here is derived from an EMBL/GenBank/DDBJ whole genome shotgun (WGS) entry which is preliminary data.</text>
</comment>
<evidence type="ECO:0000313" key="11">
    <source>
        <dbReference type="Proteomes" id="UP000528457"/>
    </source>
</evidence>
<evidence type="ECO:0000256" key="2">
    <source>
        <dbReference type="ARBA" id="ARBA00008537"/>
    </source>
</evidence>
<dbReference type="InterPro" id="IPR020846">
    <property type="entry name" value="MFS_dom"/>
</dbReference>
<dbReference type="GO" id="GO:0022857">
    <property type="term" value="F:transmembrane transporter activity"/>
    <property type="evidence" value="ECO:0007669"/>
    <property type="project" value="InterPro"/>
</dbReference>
<keyword evidence="11" id="KW-1185">Reference proteome</keyword>
<keyword evidence="6 8" id="KW-1133">Transmembrane helix</keyword>
<sequence length="518" mass="56164">MTNNSSQSFESLFSQFGENYRWFAVLTIGIGAITTAMSSTSVNVAIPPIMGAFGITQSTAQWISSGYLAASTITMLITAWLIESWGIRRTVLGALALFSASSILGAMSSNIELLITSRIIQGAASGIFMPLATYVMSRVFPPEKQGTAMGLFGIIVVMAPALGPYLGGLLVDAFNWRMAFLLPLPMAIVGALLTLQFMPEREQSGPRARLDLFALSTLSAGIFILLLALSKGQSKGWTSDYSLICYTLFVLCSVAFIRRQKQASKPLLDLSLFSHKGFIPAAIVAAVFGAGLYSSFYLAPLFLQNIQGLSATDAGLVLLPGGIMLGISLPIAGRLADKISPRFLIAAGIFLFAYSCWLTAAADFRTPFIIFTWWVIIGRIGMGFIMPPLTVASFKHLPMEKLSQGSGASNFIRQFGGALGVNLCAIYLERRSSFHMAHILSEQNEGNQQSVFAVQQIMPYLQQLGIDYLQQIELASGIMGKEFYRQAATLAFQDTFALSALLFTLLIVPVFFLAQKPR</sequence>
<dbReference type="SUPFAM" id="SSF103473">
    <property type="entry name" value="MFS general substrate transporter"/>
    <property type="match status" value="1"/>
</dbReference>
<feature type="transmembrane region" description="Helical" evidence="8">
    <location>
        <begin position="62"/>
        <end position="82"/>
    </location>
</feature>
<dbReference type="AlphaFoldDB" id="A0A7X0JW17"/>
<dbReference type="Proteomes" id="UP000528457">
    <property type="component" value="Unassembled WGS sequence"/>
</dbReference>
<dbReference type="InParanoid" id="A0A7X0JW17"/>
<dbReference type="PANTHER" id="PTHR42718">
    <property type="entry name" value="MAJOR FACILITATOR SUPERFAMILY MULTIDRUG TRANSPORTER MFSC"/>
    <property type="match status" value="1"/>
</dbReference>
<feature type="transmembrane region" description="Helical" evidence="8">
    <location>
        <begin position="343"/>
        <end position="362"/>
    </location>
</feature>
<dbReference type="Gene3D" id="1.20.1250.20">
    <property type="entry name" value="MFS general substrate transporter like domains"/>
    <property type="match status" value="1"/>
</dbReference>
<evidence type="ECO:0000256" key="5">
    <source>
        <dbReference type="ARBA" id="ARBA00022692"/>
    </source>
</evidence>
<dbReference type="Gene3D" id="1.20.1720.10">
    <property type="entry name" value="Multidrug resistance protein D"/>
    <property type="match status" value="1"/>
</dbReference>
<feature type="transmembrane region" description="Helical" evidence="8">
    <location>
        <begin position="210"/>
        <end position="229"/>
    </location>
</feature>
<proteinExistence type="inferred from homology"/>
<dbReference type="PROSITE" id="PS50850">
    <property type="entry name" value="MFS"/>
    <property type="match status" value="1"/>
</dbReference>
<feature type="transmembrane region" description="Helical" evidence="8">
    <location>
        <begin position="411"/>
        <end position="428"/>
    </location>
</feature>
<dbReference type="RefSeq" id="WP_166845876.1">
    <property type="nucleotide sequence ID" value="NZ_JAAONY010000002.1"/>
</dbReference>
<comment type="similarity">
    <text evidence="2">Belongs to the major facilitator superfamily. EmrB family.</text>
</comment>
<evidence type="ECO:0000259" key="9">
    <source>
        <dbReference type="PROSITE" id="PS50850"/>
    </source>
</evidence>
<feature type="transmembrane region" description="Helical" evidence="8">
    <location>
        <begin position="178"/>
        <end position="198"/>
    </location>
</feature>
<evidence type="ECO:0000256" key="4">
    <source>
        <dbReference type="ARBA" id="ARBA00022475"/>
    </source>
</evidence>
<dbReference type="PRINTS" id="PR01036">
    <property type="entry name" value="TCRTETB"/>
</dbReference>
<dbReference type="GO" id="GO:0005886">
    <property type="term" value="C:plasma membrane"/>
    <property type="evidence" value="ECO:0007669"/>
    <property type="project" value="UniProtKB-SubCell"/>
</dbReference>
<evidence type="ECO:0000256" key="7">
    <source>
        <dbReference type="ARBA" id="ARBA00023136"/>
    </source>
</evidence>
<dbReference type="InterPro" id="IPR036259">
    <property type="entry name" value="MFS_trans_sf"/>
</dbReference>
<dbReference type="FunCoup" id="A0A7X0JW17">
    <property type="interactions" value="294"/>
</dbReference>
<feature type="domain" description="Major facilitator superfamily (MFS) profile" evidence="9">
    <location>
        <begin position="24"/>
        <end position="518"/>
    </location>
</feature>
<keyword evidence="3" id="KW-0813">Transport</keyword>
<feature type="transmembrane region" description="Helical" evidence="8">
    <location>
        <begin position="315"/>
        <end position="336"/>
    </location>
</feature>
<evidence type="ECO:0000313" key="10">
    <source>
        <dbReference type="EMBL" id="MBB6522446.1"/>
    </source>
</evidence>
<evidence type="ECO:0000256" key="8">
    <source>
        <dbReference type="SAM" id="Phobius"/>
    </source>
</evidence>
<dbReference type="NCBIfam" id="TIGR00711">
    <property type="entry name" value="efflux_EmrB"/>
    <property type="match status" value="1"/>
</dbReference>
<dbReference type="Pfam" id="PF07690">
    <property type="entry name" value="MFS_1"/>
    <property type="match status" value="1"/>
</dbReference>
<feature type="transmembrane region" description="Helical" evidence="8">
    <location>
        <begin position="148"/>
        <end position="166"/>
    </location>
</feature>